<dbReference type="EMBL" id="JBHUFC010000016">
    <property type="protein sequence ID" value="MFD1789257.1"/>
    <property type="molecule type" value="Genomic_DNA"/>
</dbReference>
<accession>A0ABW4NGH8</accession>
<evidence type="ECO:0000313" key="2">
    <source>
        <dbReference type="EMBL" id="MFD1789257.1"/>
    </source>
</evidence>
<dbReference type="RefSeq" id="WP_380941546.1">
    <property type="nucleotide sequence ID" value="NZ_JBHUFC010000016.1"/>
</dbReference>
<keyword evidence="1" id="KW-0732">Signal</keyword>
<proteinExistence type="predicted"/>
<keyword evidence="3" id="KW-1185">Reference proteome</keyword>
<evidence type="ECO:0000313" key="3">
    <source>
        <dbReference type="Proteomes" id="UP001597283"/>
    </source>
</evidence>
<protein>
    <recommendedName>
        <fullName evidence="4">Flagella basal body P-ring formation protein FlgA</fullName>
    </recommendedName>
</protein>
<feature type="signal peptide" evidence="1">
    <location>
        <begin position="1"/>
        <end position="20"/>
    </location>
</feature>
<feature type="chain" id="PRO_5046636758" description="Flagella basal body P-ring formation protein FlgA" evidence="1">
    <location>
        <begin position="21"/>
        <end position="262"/>
    </location>
</feature>
<dbReference type="Proteomes" id="UP001597283">
    <property type="component" value="Unassembled WGS sequence"/>
</dbReference>
<sequence>MIRPTALMLALTTLSIPAGAQPVGDARRQAVVKVALVDADAMPDFRDRLMSALLEGGVRLSTTSDGRDVPAPTLIVSARVQPGGMTASVTGGSGYCVGGTRLSATVDLRVRDAASGAVAWGGVVPASVTVGSDVVAGRRVGADDCGSMTPASADYRRLTTTLALATARRIAFQIAPLRVAAVDGRSLVLDRGAPLVPLGAMVQVAGIGGAPVLYRVTAATPASATATPYGAPAAIAPGAIARILENDDPAAAARRFEKVDLP</sequence>
<comment type="caution">
    <text evidence="2">The sequence shown here is derived from an EMBL/GenBank/DDBJ whole genome shotgun (WGS) entry which is preliminary data.</text>
</comment>
<evidence type="ECO:0008006" key="4">
    <source>
        <dbReference type="Google" id="ProtNLM"/>
    </source>
</evidence>
<name>A0ABW4NGH8_9SPHN</name>
<evidence type="ECO:0000256" key="1">
    <source>
        <dbReference type="SAM" id="SignalP"/>
    </source>
</evidence>
<gene>
    <name evidence="2" type="ORF">ACFSC3_17005</name>
</gene>
<organism evidence="2 3">
    <name type="scientific">Sphingomonas floccifaciens</name>
    <dbReference type="NCBI Taxonomy" id="1844115"/>
    <lineage>
        <taxon>Bacteria</taxon>
        <taxon>Pseudomonadati</taxon>
        <taxon>Pseudomonadota</taxon>
        <taxon>Alphaproteobacteria</taxon>
        <taxon>Sphingomonadales</taxon>
        <taxon>Sphingomonadaceae</taxon>
        <taxon>Sphingomonas</taxon>
    </lineage>
</organism>
<reference evidence="3" key="1">
    <citation type="journal article" date="2019" name="Int. J. Syst. Evol. Microbiol.">
        <title>The Global Catalogue of Microorganisms (GCM) 10K type strain sequencing project: providing services to taxonomists for standard genome sequencing and annotation.</title>
        <authorList>
            <consortium name="The Broad Institute Genomics Platform"/>
            <consortium name="The Broad Institute Genome Sequencing Center for Infectious Disease"/>
            <person name="Wu L."/>
            <person name="Ma J."/>
        </authorList>
    </citation>
    <scope>NUCLEOTIDE SEQUENCE [LARGE SCALE GENOMIC DNA]</scope>
    <source>
        <strain evidence="3">Q85</strain>
    </source>
</reference>